<feature type="region of interest" description="Disordered" evidence="2">
    <location>
        <begin position="656"/>
        <end position="692"/>
    </location>
</feature>
<gene>
    <name evidence="3" type="primary">Contig5628.g6029</name>
    <name evidence="3" type="ORF">STYLEM_4579</name>
</gene>
<accession>A0A078A4A2</accession>
<dbReference type="AlphaFoldDB" id="A0A078A4A2"/>
<feature type="coiled-coil region" evidence="1">
    <location>
        <begin position="239"/>
        <end position="280"/>
    </location>
</feature>
<reference evidence="3 4" key="1">
    <citation type="submission" date="2014-06" db="EMBL/GenBank/DDBJ databases">
        <authorList>
            <person name="Swart Estienne"/>
        </authorList>
    </citation>
    <scope>NUCLEOTIDE SEQUENCE [LARGE SCALE GENOMIC DNA]</scope>
    <source>
        <strain evidence="3 4">130c</strain>
    </source>
</reference>
<name>A0A078A4A2_STYLE</name>
<keyword evidence="4" id="KW-1185">Reference proteome</keyword>
<keyword evidence="1" id="KW-0175">Coiled coil</keyword>
<feature type="compositionally biased region" description="Low complexity" evidence="2">
    <location>
        <begin position="681"/>
        <end position="692"/>
    </location>
</feature>
<organism evidence="3 4">
    <name type="scientific">Stylonychia lemnae</name>
    <name type="common">Ciliate</name>
    <dbReference type="NCBI Taxonomy" id="5949"/>
    <lineage>
        <taxon>Eukaryota</taxon>
        <taxon>Sar</taxon>
        <taxon>Alveolata</taxon>
        <taxon>Ciliophora</taxon>
        <taxon>Intramacronucleata</taxon>
        <taxon>Spirotrichea</taxon>
        <taxon>Stichotrichia</taxon>
        <taxon>Sporadotrichida</taxon>
        <taxon>Oxytrichidae</taxon>
        <taxon>Stylonychinae</taxon>
        <taxon>Stylonychia</taxon>
    </lineage>
</organism>
<sequence>MEDIILKTHISSSDNHQTKQLIQANKITVFQKEPPLHINDLRYQQEDQKNNDISGLLKTKKRISKALIAAKFTSDTRKTSKISDLRKQIKTARDINYKPLTGLSKELNFLAKEMENVQNNQTYSPPRIPYAHQRAHSVANLPEHNAGGNHIKSMFKDYNVGKEAMTQANLNYDMNRVKLSPSRNLSLTEKIDQKNKKLNAQLIQSSLQSKLKIVNKFEKSDVNHSKTMKEKKQKYHQHVVEEEERIKFAKAKMKNSLDEYRKVHEEREKRQQEIMEQKQEFKQTIIKSRSEYLKKKNEMALNMAKERYEMNNMLESEMKRSKNQTVQKSLKAKILHDQHISDIKNKAEIKNKSVTQRSNQVFMHKVSETEEFKNKIVQDRSNKEIRKEQIIMEVLEKDPSMYLWIQKGASGSRLRSTISENLQEDIESFKKRAIIRDQLKKDFGHENSLMKRSESQKHYKIVVKDEENFTELVAKNSTSLHNSISKKVSKKVRIKEPKIDSLEKNVSQNANKSDIKRLERIVDTDKYDFTNMGYSWDIINGYMGGEKINKKISYERALAMTQDSRILPFEIRKNFNKEKSLQLARKVSCKTQEQTHFSRKNGLTQLLVMQNKENEADIEARTNEMQLDTMKELMQNYAERDMKNKELNKDRIIISAQSSPRRRVNSKRSNITTSEQKRVSSRNSSPSKSQQVGQYVLEKAKKEDIQQKQDEQMKNVIRILARRSQNKAYRSYYEQIENEKALPKSFKSSPESVDLENARQQFFKDQAKSDLRRNYEQLINGSVGLKLITHKPANNNRKSICFAKIKNLKNAIKCQEIKGRREESESEYIGQTQVQVINYNQWKSNRSNFSQVASNIPLIALQKGKYSELQRQNLEKIQRKQQQSQELREYHLCKRKLKAQAASLPKFDFVQKEIEKKSLQKLIVQENKQKMIQEHLQQMRALQRDSKNQKLADKDVRRQKNLEQLLKVTVEESEQKQLKLSKKLQKIHEIEQHRIYLHSESQRLMGSIGSPQKSMLPALSKRNSLQHQQHHNHDYDLNGMDQYEVMSDRRSSL</sequence>
<feature type="coiled-coil region" evidence="1">
    <location>
        <begin position="925"/>
        <end position="952"/>
    </location>
</feature>
<dbReference type="InParanoid" id="A0A078A4A2"/>
<evidence type="ECO:0000313" key="3">
    <source>
        <dbReference type="EMBL" id="CDW75589.1"/>
    </source>
</evidence>
<protein>
    <submittedName>
        <fullName evidence="3">Uncharacterized protein</fullName>
    </submittedName>
</protein>
<dbReference type="EMBL" id="CCKQ01004433">
    <property type="protein sequence ID" value="CDW75589.1"/>
    <property type="molecule type" value="Genomic_DNA"/>
</dbReference>
<proteinExistence type="predicted"/>
<evidence type="ECO:0000313" key="4">
    <source>
        <dbReference type="Proteomes" id="UP000039865"/>
    </source>
</evidence>
<evidence type="ECO:0000256" key="2">
    <source>
        <dbReference type="SAM" id="MobiDB-lite"/>
    </source>
</evidence>
<dbReference type="Proteomes" id="UP000039865">
    <property type="component" value="Unassembled WGS sequence"/>
</dbReference>
<evidence type="ECO:0000256" key="1">
    <source>
        <dbReference type="SAM" id="Coils"/>
    </source>
</evidence>